<evidence type="ECO:0000256" key="1">
    <source>
        <dbReference type="ARBA" id="ARBA00006500"/>
    </source>
</evidence>
<dbReference type="EMBL" id="CP035282">
    <property type="protein sequence ID" value="QAT61112.1"/>
    <property type="molecule type" value="Genomic_DNA"/>
</dbReference>
<feature type="domain" description="Acyl-ACP thioesterase N-terminal hotdog" evidence="8">
    <location>
        <begin position="6"/>
        <end position="124"/>
    </location>
</feature>
<dbReference type="Gene3D" id="3.10.129.10">
    <property type="entry name" value="Hotdog Thioesterase"/>
    <property type="match status" value="2"/>
</dbReference>
<evidence type="ECO:0000256" key="6">
    <source>
        <dbReference type="ARBA" id="ARBA00023098"/>
    </source>
</evidence>
<name>A0A410QAR7_9FIRM</name>
<dbReference type="AlphaFoldDB" id="A0A410QAR7"/>
<evidence type="ECO:0000256" key="5">
    <source>
        <dbReference type="ARBA" id="ARBA00022946"/>
    </source>
</evidence>
<comment type="similarity">
    <text evidence="1">Belongs to the acyl-ACP thioesterase family.</text>
</comment>
<evidence type="ECO:0000313" key="10">
    <source>
        <dbReference type="EMBL" id="QAT61112.1"/>
    </source>
</evidence>
<feature type="domain" description="Acyl-ACP thioesterase-like C-terminal" evidence="9">
    <location>
        <begin position="163"/>
        <end position="245"/>
    </location>
</feature>
<dbReference type="KEGG" id="spoa:EQM13_05685"/>
<dbReference type="PANTHER" id="PTHR31727">
    <property type="entry name" value="OLEOYL-ACYL CARRIER PROTEIN THIOESTERASE 1, CHLOROPLASTIC"/>
    <property type="match status" value="1"/>
</dbReference>
<dbReference type="OrthoDB" id="9801517at2"/>
<gene>
    <name evidence="10" type="ORF">EQM13_05685</name>
</gene>
<dbReference type="InterPro" id="IPR045023">
    <property type="entry name" value="FATA/B"/>
</dbReference>
<keyword evidence="2" id="KW-0444">Lipid biosynthesis</keyword>
<keyword evidence="7" id="KW-0275">Fatty acid biosynthesis</keyword>
<dbReference type="GO" id="GO:0000036">
    <property type="term" value="F:acyl carrier activity"/>
    <property type="evidence" value="ECO:0007669"/>
    <property type="project" value="TreeGrafter"/>
</dbReference>
<evidence type="ECO:0000256" key="2">
    <source>
        <dbReference type="ARBA" id="ARBA00022516"/>
    </source>
</evidence>
<dbReference type="Pfam" id="PF20791">
    <property type="entry name" value="Acyl-ACP_TE_C"/>
    <property type="match status" value="1"/>
</dbReference>
<organism evidence="10 11">
    <name type="scientific">Acidilutibacter cellobiosedens</name>
    <dbReference type="NCBI Taxonomy" id="2507161"/>
    <lineage>
        <taxon>Bacteria</taxon>
        <taxon>Bacillati</taxon>
        <taxon>Bacillota</taxon>
        <taxon>Tissierellia</taxon>
        <taxon>Tissierellales</taxon>
        <taxon>Acidilutibacteraceae</taxon>
        <taxon>Acidilutibacter</taxon>
    </lineage>
</organism>
<dbReference type="RefSeq" id="WP_128752197.1">
    <property type="nucleotide sequence ID" value="NZ_CP035282.1"/>
</dbReference>
<dbReference type="Pfam" id="PF01643">
    <property type="entry name" value="Acyl-ACP_TE"/>
    <property type="match status" value="1"/>
</dbReference>
<reference evidence="11" key="1">
    <citation type="submission" date="2019-01" db="EMBL/GenBank/DDBJ databases">
        <title>Draft genomes of a novel of Sporanaerobacter strains.</title>
        <authorList>
            <person name="Ma S."/>
        </authorList>
    </citation>
    <scope>NUCLEOTIDE SEQUENCE [LARGE SCALE GENOMIC DNA]</scope>
    <source>
        <strain evidence="11">NJN-17</strain>
    </source>
</reference>
<keyword evidence="11" id="KW-1185">Reference proteome</keyword>
<dbReference type="InterPro" id="IPR049427">
    <property type="entry name" value="Acyl-ACP_TE_C"/>
</dbReference>
<dbReference type="InterPro" id="IPR002864">
    <property type="entry name" value="Acyl-ACP_thioesterase_NHD"/>
</dbReference>
<dbReference type="SUPFAM" id="SSF54637">
    <property type="entry name" value="Thioesterase/thiol ester dehydrase-isomerase"/>
    <property type="match status" value="2"/>
</dbReference>
<evidence type="ECO:0000259" key="9">
    <source>
        <dbReference type="Pfam" id="PF20791"/>
    </source>
</evidence>
<keyword evidence="3" id="KW-0378">Hydrolase</keyword>
<evidence type="ECO:0000313" key="11">
    <source>
        <dbReference type="Proteomes" id="UP000287969"/>
    </source>
</evidence>
<dbReference type="InterPro" id="IPR029069">
    <property type="entry name" value="HotDog_dom_sf"/>
</dbReference>
<protein>
    <submittedName>
        <fullName evidence="10">Acyl-ACP thioesterase</fullName>
    </submittedName>
</protein>
<evidence type="ECO:0000256" key="3">
    <source>
        <dbReference type="ARBA" id="ARBA00022801"/>
    </source>
</evidence>
<dbReference type="PANTHER" id="PTHR31727:SF6">
    <property type="entry name" value="OLEOYL-ACYL CARRIER PROTEIN THIOESTERASE 1, CHLOROPLASTIC"/>
    <property type="match status" value="1"/>
</dbReference>
<keyword evidence="6" id="KW-0443">Lipid metabolism</keyword>
<evidence type="ECO:0000259" key="8">
    <source>
        <dbReference type="Pfam" id="PF01643"/>
    </source>
</evidence>
<sequence>MVVNSIFKKRYHLEFDDVDFMKKLKLSTLFLFFQEAANLHSEELGVGLDTLDKEYNVAWVLIRLKADIIRYPQWNDEIIMETWHQEPKKYEFERDFIVRDIHGNIIIRSISTWVIIDKTTRELKKSSLIPYKPSSIIERRAIECKLGKLKAVKEREVIYKRIVGYSDIDVNGHLNNSKYIDFIMDCFSFEDHKRYRVKSIQINYMNEALPDDAILICKDVSKFDENIMYMEGIREKNNDIVFRADIEIEKNI</sequence>
<evidence type="ECO:0000256" key="4">
    <source>
        <dbReference type="ARBA" id="ARBA00022832"/>
    </source>
</evidence>
<dbReference type="CDD" id="cd00586">
    <property type="entry name" value="4HBT"/>
    <property type="match status" value="1"/>
</dbReference>
<evidence type="ECO:0000256" key="7">
    <source>
        <dbReference type="ARBA" id="ARBA00023160"/>
    </source>
</evidence>
<proteinExistence type="inferred from homology"/>
<keyword evidence="5" id="KW-0809">Transit peptide</keyword>
<accession>A0A410QAR7</accession>
<keyword evidence="4" id="KW-0276">Fatty acid metabolism</keyword>
<dbReference type="GO" id="GO:0016297">
    <property type="term" value="F:fatty acyl-[ACP] hydrolase activity"/>
    <property type="evidence" value="ECO:0007669"/>
    <property type="project" value="InterPro"/>
</dbReference>
<dbReference type="Proteomes" id="UP000287969">
    <property type="component" value="Chromosome"/>
</dbReference>